<sequence length="183" mass="21391">MKFNFEGLEKIGEGAEKEAYVHPNDKEKVVARFKEGKENTVESVLQIKGRYYLTKILHLLFPKQIPDIHLAFKGEDTDIVSERKELDESHNKHNKLRMAVKNDPKDDGENYWKFNEEREEKLVWDDRYIDFLTAVSSLGVRTDPSASNFGDDKHGNLVFVDNNFTPWFIFDGQIEKILIQRKS</sequence>
<name>A0A1G2TVP7_9BACT</name>
<dbReference type="Proteomes" id="UP000177707">
    <property type="component" value="Unassembled WGS sequence"/>
</dbReference>
<dbReference type="EMBL" id="MHWB01000013">
    <property type="protein sequence ID" value="OHB01366.1"/>
    <property type="molecule type" value="Genomic_DNA"/>
</dbReference>
<dbReference type="STRING" id="1802758.A3A96_01575"/>
<comment type="caution">
    <text evidence="1">The sequence shown here is derived from an EMBL/GenBank/DDBJ whole genome shotgun (WGS) entry which is preliminary data.</text>
</comment>
<accession>A0A1G2TVP7</accession>
<evidence type="ECO:0000313" key="2">
    <source>
        <dbReference type="Proteomes" id="UP000177707"/>
    </source>
</evidence>
<organism evidence="1 2">
    <name type="scientific">Candidatus Zambryskibacteria bacterium RIFCSPLOWO2_01_FULL_39_39</name>
    <dbReference type="NCBI Taxonomy" id="1802758"/>
    <lineage>
        <taxon>Bacteria</taxon>
        <taxon>Candidatus Zambryskiibacteriota</taxon>
    </lineage>
</organism>
<dbReference type="AlphaFoldDB" id="A0A1G2TVP7"/>
<protein>
    <submittedName>
        <fullName evidence="1">Uncharacterized protein</fullName>
    </submittedName>
</protein>
<gene>
    <name evidence="1" type="ORF">A3A96_01575</name>
</gene>
<proteinExistence type="predicted"/>
<evidence type="ECO:0000313" key="1">
    <source>
        <dbReference type="EMBL" id="OHB01366.1"/>
    </source>
</evidence>
<reference evidence="1 2" key="1">
    <citation type="journal article" date="2016" name="Nat. Commun.">
        <title>Thousands of microbial genomes shed light on interconnected biogeochemical processes in an aquifer system.</title>
        <authorList>
            <person name="Anantharaman K."/>
            <person name="Brown C.T."/>
            <person name="Hug L.A."/>
            <person name="Sharon I."/>
            <person name="Castelle C.J."/>
            <person name="Probst A.J."/>
            <person name="Thomas B.C."/>
            <person name="Singh A."/>
            <person name="Wilkins M.J."/>
            <person name="Karaoz U."/>
            <person name="Brodie E.L."/>
            <person name="Williams K.H."/>
            <person name="Hubbard S.S."/>
            <person name="Banfield J.F."/>
        </authorList>
    </citation>
    <scope>NUCLEOTIDE SEQUENCE [LARGE SCALE GENOMIC DNA]</scope>
</reference>